<name>A0AAE0PMI8_SORBR</name>
<dbReference type="Proteomes" id="UP001281003">
    <property type="component" value="Unassembled WGS sequence"/>
</dbReference>
<keyword evidence="3" id="KW-1185">Reference proteome</keyword>
<sequence length="165" mass="18326">MADSRGVGEKVAGSQHTQKSSNKMCKQHVFRTLCWHCSIEHGAIQTGDEICETAYSLSSSSSRGGSTSSSSNENGRIGKNRSRSSTRSRKNSNEFIRYTTRSSSTWGMCRRIHVLVVSLSVGWCRGEIGSPIRSQSVRINLFWFSQMVIHMGSNRVIVVVHGNLR</sequence>
<evidence type="ECO:0000313" key="3">
    <source>
        <dbReference type="Proteomes" id="UP001281003"/>
    </source>
</evidence>
<feature type="region of interest" description="Disordered" evidence="1">
    <location>
        <begin position="57"/>
        <end position="91"/>
    </location>
</feature>
<dbReference type="AlphaFoldDB" id="A0AAE0PMI8"/>
<accession>A0AAE0PMI8</accession>
<proteinExistence type="predicted"/>
<comment type="caution">
    <text evidence="2">The sequence shown here is derived from an EMBL/GenBank/DDBJ whole genome shotgun (WGS) entry which is preliminary data.</text>
</comment>
<reference evidence="2" key="2">
    <citation type="submission" date="2023-07" db="EMBL/GenBank/DDBJ databases">
        <authorList>
            <consortium name="Lawrence Berkeley National Laboratory"/>
            <person name="Haridas S."/>
            <person name="Hensen N."/>
            <person name="Bonometti L."/>
            <person name="Westerberg I."/>
            <person name="Brannstrom I.O."/>
            <person name="Guillou S."/>
            <person name="Cros-Aarteil S."/>
            <person name="Calhoun S."/>
            <person name="Kuo A."/>
            <person name="Mondo S."/>
            <person name="Pangilinan J."/>
            <person name="Riley R."/>
            <person name="LaButti K."/>
            <person name="Andreopoulos B."/>
            <person name="Lipzen A."/>
            <person name="Chen C."/>
            <person name="Yanf M."/>
            <person name="Daum C."/>
            <person name="Ng V."/>
            <person name="Clum A."/>
            <person name="Steindorff A."/>
            <person name="Ohm R."/>
            <person name="Martin F."/>
            <person name="Silar P."/>
            <person name="Natvig D."/>
            <person name="Lalanne C."/>
            <person name="Gautier V."/>
            <person name="Ament-velasquez S.L."/>
            <person name="Kruys A."/>
            <person name="Hutchinson M.I."/>
            <person name="Powell A.J."/>
            <person name="Barry K."/>
            <person name="Miller A.N."/>
            <person name="Grigoriev I.V."/>
            <person name="Debuchy R."/>
            <person name="Gladieux P."/>
            <person name="Thoren M.H."/>
            <person name="Johannesson H."/>
        </authorList>
    </citation>
    <scope>NUCLEOTIDE SEQUENCE</scope>
    <source>
        <strain evidence="2">FGSC 1904</strain>
    </source>
</reference>
<reference evidence="2" key="1">
    <citation type="journal article" date="2023" name="Mol. Phylogenet. Evol.">
        <title>Genome-scale phylogeny and comparative genomics of the fungal order Sordariales.</title>
        <authorList>
            <person name="Hensen N."/>
            <person name="Bonometti L."/>
            <person name="Westerberg I."/>
            <person name="Brannstrom I.O."/>
            <person name="Guillou S."/>
            <person name="Cros-Aarteil S."/>
            <person name="Calhoun S."/>
            <person name="Haridas S."/>
            <person name="Kuo A."/>
            <person name="Mondo S."/>
            <person name="Pangilinan J."/>
            <person name="Riley R."/>
            <person name="LaButti K."/>
            <person name="Andreopoulos B."/>
            <person name="Lipzen A."/>
            <person name="Chen C."/>
            <person name="Yan M."/>
            <person name="Daum C."/>
            <person name="Ng V."/>
            <person name="Clum A."/>
            <person name="Steindorff A."/>
            <person name="Ohm R.A."/>
            <person name="Martin F."/>
            <person name="Silar P."/>
            <person name="Natvig D.O."/>
            <person name="Lalanne C."/>
            <person name="Gautier V."/>
            <person name="Ament-Velasquez S.L."/>
            <person name="Kruys A."/>
            <person name="Hutchinson M.I."/>
            <person name="Powell A.J."/>
            <person name="Barry K."/>
            <person name="Miller A.N."/>
            <person name="Grigoriev I.V."/>
            <person name="Debuchy R."/>
            <person name="Gladieux P."/>
            <person name="Hiltunen Thoren M."/>
            <person name="Johannesson H."/>
        </authorList>
    </citation>
    <scope>NUCLEOTIDE SEQUENCE</scope>
    <source>
        <strain evidence="2">FGSC 1904</strain>
    </source>
</reference>
<feature type="region of interest" description="Disordered" evidence="1">
    <location>
        <begin position="1"/>
        <end position="21"/>
    </location>
</feature>
<feature type="compositionally biased region" description="Low complexity" evidence="1">
    <location>
        <begin position="57"/>
        <end position="71"/>
    </location>
</feature>
<organism evidence="2 3">
    <name type="scientific">Sordaria brevicollis</name>
    <dbReference type="NCBI Taxonomy" id="83679"/>
    <lineage>
        <taxon>Eukaryota</taxon>
        <taxon>Fungi</taxon>
        <taxon>Dikarya</taxon>
        <taxon>Ascomycota</taxon>
        <taxon>Pezizomycotina</taxon>
        <taxon>Sordariomycetes</taxon>
        <taxon>Sordariomycetidae</taxon>
        <taxon>Sordariales</taxon>
        <taxon>Sordariaceae</taxon>
        <taxon>Sordaria</taxon>
    </lineage>
</organism>
<dbReference type="EMBL" id="JAUTDP010000002">
    <property type="protein sequence ID" value="KAK3402315.1"/>
    <property type="molecule type" value="Genomic_DNA"/>
</dbReference>
<gene>
    <name evidence="2" type="ORF">B0T20DRAFT_390209</name>
</gene>
<feature type="compositionally biased region" description="Basic residues" evidence="1">
    <location>
        <begin position="78"/>
        <end position="90"/>
    </location>
</feature>
<protein>
    <submittedName>
        <fullName evidence="2">Uncharacterized protein</fullName>
    </submittedName>
</protein>
<evidence type="ECO:0000313" key="2">
    <source>
        <dbReference type="EMBL" id="KAK3402315.1"/>
    </source>
</evidence>
<evidence type="ECO:0000256" key="1">
    <source>
        <dbReference type="SAM" id="MobiDB-lite"/>
    </source>
</evidence>